<sequence>PYAAIAMSTDYDCWKDDEAPVTWEEILDIFGKNVNNVIALLINTIIKIK</sequence>
<gene>
    <name evidence="1" type="ORF">LCGC14_0675020</name>
</gene>
<comment type="caution">
    <text evidence="1">The sequence shown here is derived from an EMBL/GenBank/DDBJ whole genome shotgun (WGS) entry which is preliminary data.</text>
</comment>
<evidence type="ECO:0000313" key="1">
    <source>
        <dbReference type="EMBL" id="KKN46246.1"/>
    </source>
</evidence>
<evidence type="ECO:0008006" key="2">
    <source>
        <dbReference type="Google" id="ProtNLM"/>
    </source>
</evidence>
<dbReference type="InterPro" id="IPR035994">
    <property type="entry name" value="Nucleoside_phosphorylase_sf"/>
</dbReference>
<reference evidence="1" key="1">
    <citation type="journal article" date="2015" name="Nature">
        <title>Complex archaea that bridge the gap between prokaryotes and eukaryotes.</title>
        <authorList>
            <person name="Spang A."/>
            <person name="Saw J.H."/>
            <person name="Jorgensen S.L."/>
            <person name="Zaremba-Niedzwiedzka K."/>
            <person name="Martijn J."/>
            <person name="Lind A.E."/>
            <person name="van Eijk R."/>
            <person name="Schleper C."/>
            <person name="Guy L."/>
            <person name="Ettema T.J."/>
        </authorList>
    </citation>
    <scope>NUCLEOTIDE SEQUENCE</scope>
</reference>
<dbReference type="SUPFAM" id="SSF53167">
    <property type="entry name" value="Purine and uridine phosphorylases"/>
    <property type="match status" value="1"/>
</dbReference>
<feature type="non-terminal residue" evidence="1">
    <location>
        <position position="1"/>
    </location>
</feature>
<protein>
    <recommendedName>
        <fullName evidence="2">Nucleoside phosphorylase domain-containing protein</fullName>
    </recommendedName>
</protein>
<organism evidence="1">
    <name type="scientific">marine sediment metagenome</name>
    <dbReference type="NCBI Taxonomy" id="412755"/>
    <lineage>
        <taxon>unclassified sequences</taxon>
        <taxon>metagenomes</taxon>
        <taxon>ecological metagenomes</taxon>
    </lineage>
</organism>
<dbReference type="GO" id="GO:0003824">
    <property type="term" value="F:catalytic activity"/>
    <property type="evidence" value="ECO:0007669"/>
    <property type="project" value="InterPro"/>
</dbReference>
<dbReference type="Gene3D" id="3.40.50.1580">
    <property type="entry name" value="Nucleoside phosphorylase domain"/>
    <property type="match status" value="1"/>
</dbReference>
<dbReference type="EMBL" id="LAZR01001340">
    <property type="protein sequence ID" value="KKN46246.1"/>
    <property type="molecule type" value="Genomic_DNA"/>
</dbReference>
<dbReference type="GO" id="GO:0009116">
    <property type="term" value="P:nucleoside metabolic process"/>
    <property type="evidence" value="ECO:0007669"/>
    <property type="project" value="InterPro"/>
</dbReference>
<accession>A0A0F9TBD1</accession>
<proteinExistence type="predicted"/>
<name>A0A0F9TBD1_9ZZZZ</name>
<dbReference type="AlphaFoldDB" id="A0A0F9TBD1"/>